<keyword evidence="1" id="KW-0812">Transmembrane</keyword>
<name>K9IHF4_DESRO</name>
<proteinExistence type="evidence at transcript level"/>
<feature type="transmembrane region" description="Helical" evidence="1">
    <location>
        <begin position="75"/>
        <end position="95"/>
    </location>
</feature>
<protein>
    <submittedName>
        <fullName evidence="2">Uncharacterized protein</fullName>
    </submittedName>
</protein>
<evidence type="ECO:0000313" key="2">
    <source>
        <dbReference type="EMBL" id="JAA45688.1"/>
    </source>
</evidence>
<accession>K9IHF4</accession>
<reference evidence="2" key="1">
    <citation type="submission" date="2012-11" db="EMBL/GenBank/DDBJ databases">
        <title>The Vampirome: Transcriptome and Proteome Analysis of the Submandibular and Accessory Glands of the Vampire Bat and Vector of Human Rabies, Desmodus rotundus.</title>
        <authorList>
            <person name="Francischetti I.M.B."/>
            <person name="Assumpcao T.C.F."/>
            <person name="Ma D."/>
            <person name="Vicente E.C."/>
            <person name="Ribeiro J.M.C."/>
        </authorList>
    </citation>
    <scope>NUCLEOTIDE SEQUENCE</scope>
    <source>
        <tissue evidence="2">Salivary gland</tissue>
    </source>
</reference>
<dbReference type="AlphaFoldDB" id="K9IHF4"/>
<keyword evidence="1" id="KW-0472">Membrane</keyword>
<organism evidence="2">
    <name type="scientific">Desmodus rotundus</name>
    <name type="common">Vampire bat</name>
    <dbReference type="NCBI Taxonomy" id="9430"/>
    <lineage>
        <taxon>Eukaryota</taxon>
        <taxon>Metazoa</taxon>
        <taxon>Chordata</taxon>
        <taxon>Craniata</taxon>
        <taxon>Vertebrata</taxon>
        <taxon>Euteleostomi</taxon>
        <taxon>Mammalia</taxon>
        <taxon>Eutheria</taxon>
        <taxon>Laurasiatheria</taxon>
        <taxon>Chiroptera</taxon>
        <taxon>Yangochiroptera</taxon>
        <taxon>Phyllostomidae</taxon>
        <taxon>Desmodontinae</taxon>
        <taxon>Desmodus</taxon>
    </lineage>
</organism>
<feature type="transmembrane region" description="Helical" evidence="1">
    <location>
        <begin position="9"/>
        <end position="29"/>
    </location>
</feature>
<dbReference type="EMBL" id="GABZ01007837">
    <property type="protein sequence ID" value="JAA45688.1"/>
    <property type="molecule type" value="mRNA"/>
</dbReference>
<sequence length="218" mass="24251">MFKVIIGRYLSIAIFLYLCSSLSLFLPFLKAFPLASLSDHVWWRCILLDFFLSGKVLIWPSILIKSLAGQSSLGCRPLVFITWNISCHSLLAWSISIEKSAASLIGAPLYVTSYFSLAAFKILSLSWNFAILIIMFLEVGLLGFLFIETLCASWVCVTFSLIKLGKFSVITFSNRFSIPCSSSSPSGIPIIRILLCFMLSCSSLDTSLFCLFSFSCSF</sequence>
<feature type="transmembrane region" description="Helical" evidence="1">
    <location>
        <begin position="41"/>
        <end position="63"/>
    </location>
</feature>
<feature type="transmembrane region" description="Helical" evidence="1">
    <location>
        <begin position="193"/>
        <end position="214"/>
    </location>
</feature>
<keyword evidence="1" id="KW-1133">Transmembrane helix</keyword>
<evidence type="ECO:0000256" key="1">
    <source>
        <dbReference type="SAM" id="Phobius"/>
    </source>
</evidence>